<dbReference type="Pfam" id="PF02978">
    <property type="entry name" value="SRP_SPB"/>
    <property type="match status" value="1"/>
</dbReference>
<evidence type="ECO:0000256" key="3">
    <source>
        <dbReference type="ARBA" id="ARBA00022801"/>
    </source>
</evidence>
<dbReference type="PROSITE" id="PS00300">
    <property type="entry name" value="SRP54"/>
    <property type="match status" value="1"/>
</dbReference>
<feature type="binding site" evidence="9">
    <location>
        <begin position="194"/>
        <end position="198"/>
    </location>
    <ligand>
        <name>GTP</name>
        <dbReference type="ChEBI" id="CHEBI:37565"/>
    </ligand>
</feature>
<dbReference type="InterPro" id="IPR042101">
    <property type="entry name" value="SRP54_N_sf"/>
</dbReference>
<dbReference type="PANTHER" id="PTHR11564">
    <property type="entry name" value="SIGNAL RECOGNITION PARTICLE 54K PROTEIN SRP54"/>
    <property type="match status" value="1"/>
</dbReference>
<accession>A0A227KRV2</accession>
<evidence type="ECO:0000256" key="7">
    <source>
        <dbReference type="ARBA" id="ARBA00023274"/>
    </source>
</evidence>
<comment type="subunit">
    <text evidence="9">Part of the signal recognition particle protein translocation system, which is composed of SRP and FtsY. SRP is a ribonucleoprotein composed of Ffh and a 4.5S RNA molecule.</text>
</comment>
<dbReference type="EC" id="3.6.5.4" evidence="9"/>
<dbReference type="InterPro" id="IPR000897">
    <property type="entry name" value="SRP54_GTPase_dom"/>
</dbReference>
<dbReference type="EMBL" id="NHMP01000001">
    <property type="protein sequence ID" value="OXE50755.1"/>
    <property type="molecule type" value="Genomic_DNA"/>
</dbReference>
<dbReference type="SMART" id="SM00963">
    <property type="entry name" value="SRP54_N"/>
    <property type="match status" value="1"/>
</dbReference>
<dbReference type="RefSeq" id="WP_066595517.1">
    <property type="nucleotide sequence ID" value="NZ_CAJTBZ010000001.1"/>
</dbReference>
<keyword evidence="4 9" id="KW-0694">RNA-binding</keyword>
<dbReference type="PANTHER" id="PTHR11564:SF5">
    <property type="entry name" value="SIGNAL RECOGNITION PARTICLE SUBUNIT SRP54"/>
    <property type="match status" value="1"/>
</dbReference>
<gene>
    <name evidence="9" type="primary">ffh</name>
    <name evidence="11" type="ORF">ADH67_00140</name>
</gene>
<evidence type="ECO:0000256" key="5">
    <source>
        <dbReference type="ARBA" id="ARBA00023134"/>
    </source>
</evidence>
<name>A0A227KRV2_9BURK</name>
<keyword evidence="7 9" id="KW-0687">Ribonucleoprotein</keyword>
<reference evidence="12" key="1">
    <citation type="submission" date="2017-05" db="EMBL/GenBank/DDBJ databases">
        <title>Improved OligoMM genomes.</title>
        <authorList>
            <person name="Garzetti D."/>
        </authorList>
    </citation>
    <scope>NUCLEOTIDE SEQUENCE [LARGE SCALE GENOMIC DNA]</scope>
    <source>
        <strain evidence="12">YL45</strain>
    </source>
</reference>
<evidence type="ECO:0000256" key="6">
    <source>
        <dbReference type="ARBA" id="ARBA00023135"/>
    </source>
</evidence>
<feature type="binding site" evidence="9">
    <location>
        <begin position="252"/>
        <end position="255"/>
    </location>
    <ligand>
        <name>GTP</name>
        <dbReference type="ChEBI" id="CHEBI:37565"/>
    </ligand>
</feature>
<keyword evidence="6 9" id="KW-0733">Signal recognition particle</keyword>
<dbReference type="GeneID" id="78362931"/>
<dbReference type="GO" id="GO:0008312">
    <property type="term" value="F:7S RNA binding"/>
    <property type="evidence" value="ECO:0007669"/>
    <property type="project" value="InterPro"/>
</dbReference>
<dbReference type="HAMAP" id="MF_00306">
    <property type="entry name" value="SRP54"/>
    <property type="match status" value="1"/>
</dbReference>
<dbReference type="Pfam" id="PF00448">
    <property type="entry name" value="SRP54"/>
    <property type="match status" value="1"/>
</dbReference>
<keyword evidence="9" id="KW-0963">Cytoplasm</keyword>
<dbReference type="InterPro" id="IPR004780">
    <property type="entry name" value="SRP"/>
</dbReference>
<evidence type="ECO:0000256" key="8">
    <source>
        <dbReference type="ARBA" id="ARBA00048027"/>
    </source>
</evidence>
<protein>
    <recommendedName>
        <fullName evidence="9">Signal recognition particle protein</fullName>
        <ecNumber evidence="9">3.6.5.4</ecNumber>
    </recommendedName>
    <alternativeName>
        <fullName evidence="9">Fifty-four homolog</fullName>
    </alternativeName>
</protein>
<dbReference type="InterPro" id="IPR003593">
    <property type="entry name" value="AAA+_ATPase"/>
</dbReference>
<sequence length="460" mass="50233">MLDSLTQRLSKVVKTITGQARITESNTQEMLREVRIALLEADVAIPVVRDLIKRIKEKALGEEVVGSLTPGQALVGIVHKELTEVIGGSDTPQQRELNLATQPPAVLLLAGLQGAGKTTTAGKLGRWLVKEKKKKVLAVSTDVYRPAAIEQLKTVSAQADIDFFPSQPNEKPLDIAERALDYAKRHFYDVLIVDTAGRLAIDEQMMNEVSELEKNLHPIETLFVVDAMVGQDAINTAKAFGEKLPLTGIILTKVDGDSRGGAALSVRFVTGKPIKFIGVGEKLTGFQRFEPEAMAGRILGMGDIVSLVEDVKNAVDVQKAQKFAEKIKKGDAFDLEDFKEQIAQVKNLGSFSSLIEKLPAQFAQAAGSIDDAQANKMVSRTEGIINSMTPKERRKPEIIKASRKRRIAAGAGVSVQEVNKLLKQFEQSRDMMKMMKKGGMAKMMRAFKSFGGRFPGMGGF</sequence>
<evidence type="ECO:0000256" key="1">
    <source>
        <dbReference type="ARBA" id="ARBA00005450"/>
    </source>
</evidence>
<comment type="catalytic activity">
    <reaction evidence="8 9">
        <text>GTP + H2O = GDP + phosphate + H(+)</text>
        <dbReference type="Rhea" id="RHEA:19669"/>
        <dbReference type="ChEBI" id="CHEBI:15377"/>
        <dbReference type="ChEBI" id="CHEBI:15378"/>
        <dbReference type="ChEBI" id="CHEBI:37565"/>
        <dbReference type="ChEBI" id="CHEBI:43474"/>
        <dbReference type="ChEBI" id="CHEBI:58189"/>
        <dbReference type="EC" id="3.6.5.4"/>
    </reaction>
</comment>
<dbReference type="SUPFAM" id="SSF47446">
    <property type="entry name" value="Signal peptide-binding domain"/>
    <property type="match status" value="1"/>
</dbReference>
<dbReference type="Pfam" id="PF02881">
    <property type="entry name" value="SRP54_N"/>
    <property type="match status" value="1"/>
</dbReference>
<dbReference type="GO" id="GO:0003924">
    <property type="term" value="F:GTPase activity"/>
    <property type="evidence" value="ECO:0007669"/>
    <property type="project" value="UniProtKB-UniRule"/>
</dbReference>
<dbReference type="GO" id="GO:0006614">
    <property type="term" value="P:SRP-dependent cotranslational protein targeting to membrane"/>
    <property type="evidence" value="ECO:0007669"/>
    <property type="project" value="InterPro"/>
</dbReference>
<dbReference type="FunFam" id="3.40.50.300:FF:000022">
    <property type="entry name" value="Signal recognition particle 54 kDa subunit"/>
    <property type="match status" value="1"/>
</dbReference>
<dbReference type="Gene3D" id="1.10.260.30">
    <property type="entry name" value="Signal recognition particle, SRP54 subunit, M-domain"/>
    <property type="match status" value="1"/>
</dbReference>
<evidence type="ECO:0000259" key="10">
    <source>
        <dbReference type="PROSITE" id="PS00300"/>
    </source>
</evidence>
<keyword evidence="5 9" id="KW-0342">GTP-binding</keyword>
<dbReference type="CDD" id="cd18539">
    <property type="entry name" value="SRP_G"/>
    <property type="match status" value="1"/>
</dbReference>
<evidence type="ECO:0000256" key="4">
    <source>
        <dbReference type="ARBA" id="ARBA00022884"/>
    </source>
</evidence>
<evidence type="ECO:0000256" key="2">
    <source>
        <dbReference type="ARBA" id="ARBA00022741"/>
    </source>
</evidence>
<dbReference type="SUPFAM" id="SSF52540">
    <property type="entry name" value="P-loop containing nucleoside triphosphate hydrolases"/>
    <property type="match status" value="1"/>
</dbReference>
<dbReference type="GO" id="GO:0048500">
    <property type="term" value="C:signal recognition particle"/>
    <property type="evidence" value="ECO:0007669"/>
    <property type="project" value="UniProtKB-UniRule"/>
</dbReference>
<evidence type="ECO:0000256" key="9">
    <source>
        <dbReference type="HAMAP-Rule" id="MF_00306"/>
    </source>
</evidence>
<comment type="caution">
    <text evidence="11">The sequence shown here is derived from an EMBL/GenBank/DDBJ whole genome shotgun (WGS) entry which is preliminary data.</text>
</comment>
<organism evidence="11 12">
    <name type="scientific">Turicimonas muris</name>
    <dbReference type="NCBI Taxonomy" id="1796652"/>
    <lineage>
        <taxon>Bacteria</taxon>
        <taxon>Pseudomonadati</taxon>
        <taxon>Pseudomonadota</taxon>
        <taxon>Betaproteobacteria</taxon>
        <taxon>Burkholderiales</taxon>
        <taxon>Sutterellaceae</taxon>
        <taxon>Turicimonas</taxon>
    </lineage>
</organism>
<keyword evidence="12" id="KW-1185">Reference proteome</keyword>
<dbReference type="Gene3D" id="1.20.120.140">
    <property type="entry name" value="Signal recognition particle SRP54, nucleotide-binding domain"/>
    <property type="match status" value="1"/>
</dbReference>
<proteinExistence type="inferred from homology"/>
<dbReference type="Gene3D" id="3.40.50.300">
    <property type="entry name" value="P-loop containing nucleotide triphosphate hydrolases"/>
    <property type="match status" value="1"/>
</dbReference>
<evidence type="ECO:0000313" key="11">
    <source>
        <dbReference type="EMBL" id="OXE50755.1"/>
    </source>
</evidence>
<comment type="subcellular location">
    <subcellularLocation>
        <location evidence="9">Cytoplasm</location>
    </subcellularLocation>
    <text evidence="9">The SRP-RNC complex is targeted to the cytoplasmic membrane.</text>
</comment>
<dbReference type="InterPro" id="IPR027417">
    <property type="entry name" value="P-loop_NTPase"/>
</dbReference>
<dbReference type="SMART" id="SM00962">
    <property type="entry name" value="SRP54"/>
    <property type="match status" value="1"/>
</dbReference>
<dbReference type="InterPro" id="IPR004125">
    <property type="entry name" value="Signal_recog_particle_SRP54_M"/>
</dbReference>
<feature type="domain" description="SRP54-type proteins GTP-binding" evidence="10">
    <location>
        <begin position="273"/>
        <end position="286"/>
    </location>
</feature>
<dbReference type="InterPro" id="IPR013822">
    <property type="entry name" value="Signal_recog_particl_SRP54_hlx"/>
</dbReference>
<evidence type="ECO:0000313" key="12">
    <source>
        <dbReference type="Proteomes" id="UP000214610"/>
    </source>
</evidence>
<dbReference type="GO" id="GO:0005525">
    <property type="term" value="F:GTP binding"/>
    <property type="evidence" value="ECO:0007669"/>
    <property type="project" value="UniProtKB-UniRule"/>
</dbReference>
<keyword evidence="3 9" id="KW-0378">Hydrolase</keyword>
<dbReference type="InterPro" id="IPR022941">
    <property type="entry name" value="SRP54"/>
</dbReference>
<dbReference type="NCBIfam" id="TIGR00959">
    <property type="entry name" value="ffh"/>
    <property type="match status" value="1"/>
</dbReference>
<dbReference type="Proteomes" id="UP000214610">
    <property type="component" value="Unassembled WGS sequence"/>
</dbReference>
<dbReference type="AlphaFoldDB" id="A0A227KRV2"/>
<keyword evidence="2 9" id="KW-0547">Nucleotide-binding</keyword>
<dbReference type="InterPro" id="IPR036891">
    <property type="entry name" value="Signal_recog_part_SRP54_M_sf"/>
</dbReference>
<comment type="similarity">
    <text evidence="1 9">Belongs to the GTP-binding SRP family. SRP54 subfamily.</text>
</comment>
<feature type="binding site" evidence="9">
    <location>
        <begin position="111"/>
        <end position="118"/>
    </location>
    <ligand>
        <name>GTP</name>
        <dbReference type="ChEBI" id="CHEBI:37565"/>
    </ligand>
</feature>
<dbReference type="SMART" id="SM00382">
    <property type="entry name" value="AAA"/>
    <property type="match status" value="1"/>
</dbReference>
<comment type="domain">
    <text evidence="9">Composed of three domains: the N-terminal N domain, which is responsible for interactions with the ribosome, the central G domain, which binds GTP, and the C-terminal M domain, which binds the RNA and the signal sequence of the RNC.</text>
</comment>
<comment type="function">
    <text evidence="9">Involved in targeting and insertion of nascent membrane proteins into the cytoplasmic membrane. Binds to the hydrophobic signal sequence of the ribosome-nascent chain (RNC) as it emerges from the ribosomes. The SRP-RNC complex is then targeted to the cytoplasmic membrane where it interacts with the SRP receptor FtsY. Interaction with FtsY leads to the transfer of the RNC complex to the Sec translocase for insertion into the membrane, the hydrolysis of GTP by both Ffh and FtsY, and the dissociation of the SRP-FtsY complex into the individual components.</text>
</comment>